<dbReference type="Gene3D" id="3.40.50.20">
    <property type="match status" value="1"/>
</dbReference>
<dbReference type="CDD" id="cd03360">
    <property type="entry name" value="LbH_AT_putative"/>
    <property type="match status" value="1"/>
</dbReference>
<dbReference type="InterPro" id="IPR020019">
    <property type="entry name" value="AcTrfase_PglD-like"/>
</dbReference>
<evidence type="ECO:0000313" key="4">
    <source>
        <dbReference type="Proteomes" id="UP000316416"/>
    </source>
</evidence>
<dbReference type="RefSeq" id="WP_142874376.1">
    <property type="nucleotide sequence ID" value="NZ_CP045503.2"/>
</dbReference>
<dbReference type="SUPFAM" id="SSF51161">
    <property type="entry name" value="Trimeric LpxA-like enzymes"/>
    <property type="match status" value="1"/>
</dbReference>
<sequence>MEDIILFGCGEHARMVIDNIEQQGKFRIFGLLSNDEDEIGIRVAGYEVIGKDEDIESILVKHKQIVGYFLGIGNMQVREKLAVWLAQNIELPAVNIIHPTAIVSRSAMFGTGNLFEAYTKLANDTHIGNHCIINSFTAVNHDQTVGDNVLIAGGVSLAGCSIGSNSIIADGASVGFKVSIGRDCIVGDGAVVTKDIPDNVIVYGNPAKVIRKNRTESTSEFMS</sequence>
<dbReference type="InterPro" id="IPR041561">
    <property type="entry name" value="PglD_N"/>
</dbReference>
<dbReference type="InterPro" id="IPR011004">
    <property type="entry name" value="Trimer_LpxA-like_sf"/>
</dbReference>
<reference evidence="3" key="1">
    <citation type="submission" date="2021-07" db="EMBL/GenBank/DDBJ databases">
        <title>Shewanella sp. YLB-07 whole genome sequence.</title>
        <authorList>
            <person name="Yu L."/>
        </authorList>
    </citation>
    <scope>NUCLEOTIDE SEQUENCE</scope>
    <source>
        <strain evidence="3">YLB-08</strain>
    </source>
</reference>
<dbReference type="Proteomes" id="UP000316416">
    <property type="component" value="Chromosome"/>
</dbReference>
<accession>A0ABX6VB35</accession>
<evidence type="ECO:0000313" key="3">
    <source>
        <dbReference type="EMBL" id="QPG58756.1"/>
    </source>
</evidence>
<dbReference type="PANTHER" id="PTHR43300">
    <property type="entry name" value="ACETYLTRANSFERASE"/>
    <property type="match status" value="1"/>
</dbReference>
<evidence type="ECO:0000259" key="2">
    <source>
        <dbReference type="Pfam" id="PF17836"/>
    </source>
</evidence>
<dbReference type="InterPro" id="IPR050179">
    <property type="entry name" value="Trans_hexapeptide_repeat"/>
</dbReference>
<gene>
    <name evidence="3" type="ORF">FM038_016025</name>
</gene>
<name>A0ABX6VB35_9GAMM</name>
<comment type="similarity">
    <text evidence="1">Belongs to the transferase hexapeptide repeat family.</text>
</comment>
<dbReference type="PANTHER" id="PTHR43300:SF7">
    <property type="entry name" value="UDP-N-ACETYLBACILLOSAMINE N-ACETYLTRANSFERASE"/>
    <property type="match status" value="1"/>
</dbReference>
<organism evidence="3 4">
    <name type="scientific">Shewanella eurypsychrophilus</name>
    <dbReference type="NCBI Taxonomy" id="2593656"/>
    <lineage>
        <taxon>Bacteria</taxon>
        <taxon>Pseudomonadati</taxon>
        <taxon>Pseudomonadota</taxon>
        <taxon>Gammaproteobacteria</taxon>
        <taxon>Alteromonadales</taxon>
        <taxon>Shewanellaceae</taxon>
        <taxon>Shewanella</taxon>
    </lineage>
</organism>
<protein>
    <submittedName>
        <fullName evidence="3">NeuD/PglB/VioB family sugar acetyltransferase</fullName>
    </submittedName>
</protein>
<dbReference type="Pfam" id="PF17836">
    <property type="entry name" value="PglD_N"/>
    <property type="match status" value="1"/>
</dbReference>
<dbReference type="EMBL" id="CP045503">
    <property type="protein sequence ID" value="QPG58756.1"/>
    <property type="molecule type" value="Genomic_DNA"/>
</dbReference>
<evidence type="ECO:0000256" key="1">
    <source>
        <dbReference type="ARBA" id="ARBA00007274"/>
    </source>
</evidence>
<feature type="domain" description="PglD N-terminal" evidence="2">
    <location>
        <begin position="3"/>
        <end position="83"/>
    </location>
</feature>
<keyword evidence="4" id="KW-1185">Reference proteome</keyword>
<proteinExistence type="inferred from homology"/>
<dbReference type="Gene3D" id="2.160.10.10">
    <property type="entry name" value="Hexapeptide repeat proteins"/>
    <property type="match status" value="1"/>
</dbReference>
<dbReference type="NCBIfam" id="TIGR03570">
    <property type="entry name" value="NeuD_NnaD"/>
    <property type="match status" value="1"/>
</dbReference>